<gene>
    <name evidence="2" type="ORF">GY22_07300</name>
</gene>
<dbReference type="EMBL" id="JSUH01000005">
    <property type="protein sequence ID" value="KHD97902.1"/>
    <property type="molecule type" value="Genomic_DNA"/>
</dbReference>
<evidence type="ECO:0008006" key="4">
    <source>
        <dbReference type="Google" id="ProtNLM"/>
    </source>
</evidence>
<feature type="transmembrane region" description="Helical" evidence="1">
    <location>
        <begin position="83"/>
        <end position="103"/>
    </location>
</feature>
<dbReference type="InterPro" id="IPR013901">
    <property type="entry name" value="Anthrone_oxy"/>
</dbReference>
<evidence type="ECO:0000256" key="1">
    <source>
        <dbReference type="SAM" id="Phobius"/>
    </source>
</evidence>
<keyword evidence="1" id="KW-0812">Transmembrane</keyword>
<dbReference type="Proteomes" id="UP000030466">
    <property type="component" value="Unassembled WGS sequence"/>
</dbReference>
<comment type="caution">
    <text evidence="2">The sequence shown here is derived from an EMBL/GenBank/DDBJ whole genome shotgun (WGS) entry which is preliminary data.</text>
</comment>
<evidence type="ECO:0000313" key="3">
    <source>
        <dbReference type="Proteomes" id="UP000030466"/>
    </source>
</evidence>
<keyword evidence="1" id="KW-1133">Transmembrane helix</keyword>
<reference evidence="2 3" key="1">
    <citation type="journal article" date="2003" name="Int. J. Syst. Evol. Microbiol.">
        <title>Kocuria polaris sp. nov., an orange-pigmented psychrophilic bacterium isolated from an Antarctic cyanobacterial mat sample.</title>
        <authorList>
            <person name="Reddy G.S."/>
            <person name="Prakash J.S."/>
            <person name="Prabahar V."/>
            <person name="Matsumoto G.I."/>
            <person name="Stackebrandt E."/>
            <person name="Shivaji S."/>
        </authorList>
    </citation>
    <scope>NUCLEOTIDE SEQUENCE [LARGE SCALE GENOMIC DNA]</scope>
    <source>
        <strain evidence="2 3">CMS 76or</strain>
    </source>
</reference>
<dbReference type="Pfam" id="PF08592">
    <property type="entry name" value="Anthrone_oxy"/>
    <property type="match status" value="1"/>
</dbReference>
<keyword evidence="1" id="KW-0472">Membrane</keyword>
<dbReference type="AlphaFoldDB" id="A0A0A6YCR6"/>
<sequence length="147" mass="15109">METWPALVAGIGSGLVGGFYLAFSLVVMPALRRLPGGAAASAMIAVNRAAVRAPFLVLFFGTALACLVVVGTSLSAPGGPLRVLGALASLAGWVLTVAVNVPLNARLARTDRRTVVWSAYARPWTRANHLRAGLSVLGAVALLLPVP</sequence>
<accession>A0A0A6YCR6</accession>
<keyword evidence="3" id="KW-1185">Reference proteome</keyword>
<name>A0A0A6YCR6_KOCRO</name>
<feature type="transmembrane region" description="Helical" evidence="1">
    <location>
        <begin position="6"/>
        <end position="28"/>
    </location>
</feature>
<dbReference type="RefSeq" id="WP_017832989.1">
    <property type="nucleotide sequence ID" value="NZ_JSUH01000005.1"/>
</dbReference>
<evidence type="ECO:0000313" key="2">
    <source>
        <dbReference type="EMBL" id="KHD97902.1"/>
    </source>
</evidence>
<protein>
    <recommendedName>
        <fullName evidence="4">DUF1772 domain-containing protein</fullName>
    </recommendedName>
</protein>
<organism evidence="2 3">
    <name type="scientific">Kocuria rosea subsp. polaris</name>
    <dbReference type="NCBI Taxonomy" id="136273"/>
    <lineage>
        <taxon>Bacteria</taxon>
        <taxon>Bacillati</taxon>
        <taxon>Actinomycetota</taxon>
        <taxon>Actinomycetes</taxon>
        <taxon>Micrococcales</taxon>
        <taxon>Micrococcaceae</taxon>
        <taxon>Kocuria</taxon>
    </lineage>
</organism>
<proteinExistence type="predicted"/>
<feature type="transmembrane region" description="Helical" evidence="1">
    <location>
        <begin position="49"/>
        <end position="71"/>
    </location>
</feature>